<gene>
    <name evidence="2" type="primary">LOC116292057</name>
</gene>
<reference evidence="2" key="1">
    <citation type="submission" date="2025-08" db="UniProtKB">
        <authorList>
            <consortium name="RefSeq"/>
        </authorList>
    </citation>
    <scope>IDENTIFICATION</scope>
    <source>
        <tissue evidence="2">Tentacle</tissue>
    </source>
</reference>
<keyword evidence="1" id="KW-1185">Reference proteome</keyword>
<protein>
    <submittedName>
        <fullName evidence="2">Uncharacterized protein LOC116292057</fullName>
    </submittedName>
</protein>
<dbReference type="GeneID" id="116292057"/>
<organism evidence="1 2">
    <name type="scientific">Actinia tenebrosa</name>
    <name type="common">Australian red waratah sea anemone</name>
    <dbReference type="NCBI Taxonomy" id="6105"/>
    <lineage>
        <taxon>Eukaryota</taxon>
        <taxon>Metazoa</taxon>
        <taxon>Cnidaria</taxon>
        <taxon>Anthozoa</taxon>
        <taxon>Hexacorallia</taxon>
        <taxon>Actiniaria</taxon>
        <taxon>Actiniidae</taxon>
        <taxon>Actinia</taxon>
    </lineage>
</organism>
<accession>A0A6P8HRA1</accession>
<proteinExistence type="predicted"/>
<sequence>MLFCHLGRILRRTQWNCTLKVSRTTISRSSAKFSNSDAGFCEALDCIKTKLEPLKKTQIFLGTGQYYAHEANERIVVLSLGESGSLDAPLELLDTGIPSEDIHKLEKEIIKLPQCSLLASGEVDSVHEEPWNFGFIRKPNFSIFCKFGYNVIIKELNAGPAFRVFNGPLFEDVYLRNVMNLQIKLSEEPWHERKLELLVKNGEPLTVLEDLREEGLKDLGEVMTSTEWMVKAAGYMCLMARQIGNSPRVSLRLPEELRADMNPWVDLRNKAWIDRINDDEEKAK</sequence>
<dbReference type="InParanoid" id="A0A6P8HRA1"/>
<dbReference type="AlphaFoldDB" id="A0A6P8HRA1"/>
<dbReference type="OrthoDB" id="5951880at2759"/>
<evidence type="ECO:0000313" key="2">
    <source>
        <dbReference type="RefSeq" id="XP_031555160.1"/>
    </source>
</evidence>
<dbReference type="Proteomes" id="UP000515163">
    <property type="component" value="Unplaced"/>
</dbReference>
<dbReference type="RefSeq" id="XP_031555160.1">
    <property type="nucleotide sequence ID" value="XM_031699300.1"/>
</dbReference>
<dbReference type="KEGG" id="aten:116292057"/>
<name>A0A6P8HRA1_ACTTE</name>
<evidence type="ECO:0000313" key="1">
    <source>
        <dbReference type="Proteomes" id="UP000515163"/>
    </source>
</evidence>